<dbReference type="FunFam" id="3.20.20.140:FF:000029">
    <property type="entry name" value="2-amino-3-carboxymuconate-6-semialdehyde decarboxylase"/>
    <property type="match status" value="1"/>
</dbReference>
<dbReference type="PANTHER" id="PTHR47968:SF36">
    <property type="entry name" value="KINESIN HEAVY CHAIN ISOFORM X1"/>
    <property type="match status" value="1"/>
</dbReference>
<dbReference type="Proteomes" id="UP000807504">
    <property type="component" value="Unassembled WGS sequence"/>
</dbReference>
<evidence type="ECO:0000256" key="1">
    <source>
        <dbReference type="ARBA" id="ARBA00004245"/>
    </source>
</evidence>
<keyword evidence="26" id="KW-1185">Reference proteome</keyword>
<evidence type="ECO:0000256" key="16">
    <source>
        <dbReference type="ARBA" id="ARBA00023212"/>
    </source>
</evidence>
<keyword evidence="8" id="KW-0493">Microtubule</keyword>
<keyword evidence="13 22" id="KW-0067">ATP-binding</keyword>
<dbReference type="InterPro" id="IPR019821">
    <property type="entry name" value="Kinesin_motor_CS"/>
</dbReference>
<dbReference type="GO" id="GO:0170039">
    <property type="term" value="P:proteinogenic amino acid metabolic process"/>
    <property type="evidence" value="ECO:0007669"/>
    <property type="project" value="UniProtKB-ARBA"/>
</dbReference>
<feature type="coiled-coil region" evidence="23">
    <location>
        <begin position="333"/>
        <end position="364"/>
    </location>
</feature>
<dbReference type="GO" id="GO:0005871">
    <property type="term" value="C:kinesin complex"/>
    <property type="evidence" value="ECO:0007669"/>
    <property type="project" value="UniProtKB-ARBA"/>
</dbReference>
<dbReference type="GO" id="GO:0048489">
    <property type="term" value="P:synaptic vesicle transport"/>
    <property type="evidence" value="ECO:0007669"/>
    <property type="project" value="UniProtKB-ARBA"/>
</dbReference>
<evidence type="ECO:0000256" key="19">
    <source>
        <dbReference type="ARBA" id="ARBA00031120"/>
    </source>
</evidence>
<dbReference type="InterPro" id="IPR027417">
    <property type="entry name" value="P-loop_NTPase"/>
</dbReference>
<dbReference type="CDD" id="cd23649">
    <property type="entry name" value="Khc_CBD_cc"/>
    <property type="match status" value="1"/>
</dbReference>
<dbReference type="InterPro" id="IPR032466">
    <property type="entry name" value="Metal_Hydrolase"/>
</dbReference>
<feature type="domain" description="Kinesin motor" evidence="24">
    <location>
        <begin position="9"/>
        <end position="328"/>
    </location>
</feature>
<proteinExistence type="inferred from homology"/>
<evidence type="ECO:0000256" key="12">
    <source>
        <dbReference type="ARBA" id="ARBA00022833"/>
    </source>
</evidence>
<feature type="coiled-coil region" evidence="23">
    <location>
        <begin position="422"/>
        <end position="554"/>
    </location>
</feature>
<dbReference type="GO" id="GO:0007097">
    <property type="term" value="P:nuclear migration"/>
    <property type="evidence" value="ECO:0007669"/>
    <property type="project" value="UniProtKB-ARBA"/>
</dbReference>
<dbReference type="Pfam" id="PF00225">
    <property type="entry name" value="Kinesin"/>
    <property type="match status" value="1"/>
</dbReference>
<evidence type="ECO:0000313" key="25">
    <source>
        <dbReference type="EMBL" id="KAF8783192.1"/>
    </source>
</evidence>
<evidence type="ECO:0000256" key="10">
    <source>
        <dbReference type="ARBA" id="ARBA00022741"/>
    </source>
</evidence>
<protein>
    <recommendedName>
        <fullName evidence="6">2-amino-3-carboxymuconate-6-semialdehyde decarboxylase</fullName>
        <ecNumber evidence="5">4.1.1.45</ecNumber>
    </recommendedName>
    <alternativeName>
        <fullName evidence="21">Kinesin heavy chain</fullName>
    </alternativeName>
    <alternativeName>
        <fullName evidence="19">Picolinate carboxylase</fullName>
    </alternativeName>
</protein>
<evidence type="ECO:0000256" key="23">
    <source>
        <dbReference type="SAM" id="Coils"/>
    </source>
</evidence>
<comment type="pathway">
    <text evidence="2">Secondary metabolite metabolism; quinolate metabolism.</text>
</comment>
<dbReference type="Pfam" id="PF04909">
    <property type="entry name" value="Amidohydro_2"/>
    <property type="match status" value="1"/>
</dbReference>
<dbReference type="GO" id="GO:0098957">
    <property type="term" value="P:anterograde axonal transport of mitochondrion"/>
    <property type="evidence" value="ECO:0007669"/>
    <property type="project" value="UniProtKB-ARBA"/>
</dbReference>
<keyword evidence="9" id="KW-0479">Metal-binding</keyword>
<evidence type="ECO:0000256" key="11">
    <source>
        <dbReference type="ARBA" id="ARBA00022793"/>
    </source>
</evidence>
<evidence type="ECO:0000256" key="20">
    <source>
        <dbReference type="ARBA" id="ARBA00064588"/>
    </source>
</evidence>
<evidence type="ECO:0000256" key="8">
    <source>
        <dbReference type="ARBA" id="ARBA00022701"/>
    </source>
</evidence>
<evidence type="ECO:0000256" key="3">
    <source>
        <dbReference type="ARBA" id="ARBA00005871"/>
    </source>
</evidence>
<evidence type="ECO:0000256" key="17">
    <source>
        <dbReference type="ARBA" id="ARBA00023239"/>
    </source>
</evidence>
<evidence type="ECO:0000256" key="9">
    <source>
        <dbReference type="ARBA" id="ARBA00022723"/>
    </source>
</evidence>
<evidence type="ECO:0000313" key="26">
    <source>
        <dbReference type="Proteomes" id="UP000807504"/>
    </source>
</evidence>
<keyword evidence="17" id="KW-0456">Lyase</keyword>
<dbReference type="FunFam" id="3.40.850.10:FF:000067">
    <property type="entry name" value="Kinesin-like protein"/>
    <property type="match status" value="1"/>
</dbReference>
<dbReference type="Gene3D" id="3.20.20.140">
    <property type="entry name" value="Metal-dependent hydrolases"/>
    <property type="match status" value="1"/>
</dbReference>
<evidence type="ECO:0000256" key="22">
    <source>
        <dbReference type="PROSITE-ProRule" id="PRU00283"/>
    </source>
</evidence>
<keyword evidence="11" id="KW-0210">Decarboxylase</keyword>
<dbReference type="SMART" id="SM00129">
    <property type="entry name" value="KISc"/>
    <property type="match status" value="1"/>
</dbReference>
<reference evidence="25" key="2">
    <citation type="submission" date="2020-06" db="EMBL/GenBank/DDBJ databases">
        <authorList>
            <person name="Sheffer M."/>
        </authorList>
    </citation>
    <scope>NUCLEOTIDE SEQUENCE</scope>
</reference>
<comment type="subunit">
    <text evidence="4">Monomer.</text>
</comment>
<dbReference type="GO" id="GO:0008017">
    <property type="term" value="F:microtubule binding"/>
    <property type="evidence" value="ECO:0007669"/>
    <property type="project" value="InterPro"/>
</dbReference>
<dbReference type="InterPro" id="IPR006680">
    <property type="entry name" value="Amidohydro-rel"/>
</dbReference>
<keyword evidence="15 22" id="KW-0505">Motor protein</keyword>
<accession>A0A8T0F3U6</accession>
<evidence type="ECO:0000256" key="5">
    <source>
        <dbReference type="ARBA" id="ARBA00012365"/>
    </source>
</evidence>
<keyword evidence="10 22" id="KW-0547">Nucleotide-binding</keyword>
<gene>
    <name evidence="25" type="ORF">HNY73_013387</name>
</gene>
<dbReference type="GO" id="GO:0016787">
    <property type="term" value="F:hydrolase activity"/>
    <property type="evidence" value="ECO:0007669"/>
    <property type="project" value="InterPro"/>
</dbReference>
<dbReference type="SUPFAM" id="SSF52540">
    <property type="entry name" value="P-loop containing nucleoside triphosphate hydrolases"/>
    <property type="match status" value="1"/>
</dbReference>
<dbReference type="PANTHER" id="PTHR47968">
    <property type="entry name" value="CENTROMERE PROTEIN E"/>
    <property type="match status" value="1"/>
</dbReference>
<dbReference type="PROSITE" id="PS00411">
    <property type="entry name" value="KINESIN_MOTOR_1"/>
    <property type="match status" value="1"/>
</dbReference>
<comment type="function">
    <text evidence="18">Converts alpha-amino-beta-carboxymuconate-epsilon-semialdehyde (ACMS) to alpha-aminomuconate semialdehyde (AMS). ACMS can be converted non-enzymatically to quinolate (QA), a key precursor of NAD, and a potent endogenous excitotoxin of neuronal cells which is implicated in the pathogenesis of various neurodegenerative disorders. In the presence of ACMSD, ACMS is converted to AMS, a benign catabolite. ACMSD ultimately controls the metabolic fate of tryptophan catabolism along the kynurenine pathway.</text>
</comment>
<sequence length="1345" mass="154183">MNEPPSECNIKVVCRFRPLSSSEEKAGSKFIAKFPPSEDCVNVGGKVYIYDKVFKPNATQEKVYNEAAQQIVKDVLMGYNGTIFAYGQTSSGKTHTMEGILGDHIQQGIIPRIVNDIFNHIYSMDENIEFHIKISYFEIYLDKIRDLLDVSKTNLSVHEDKNRVPFVKGATERFVTSPEEVMEVIDEGKSNRHIAVTNMNEHSSRSHSVFLINVKQENLENQKKLSGKLYLVDLAGSEKVSKTGAEGMVLDEAKNINKSLSALGNVISALADGNKSHIPYRDSKLTRILQESLGGNSRTTIIICCSPASFNECETKSTLDFGRRAKTIKNTVVVNEELTAEEWKRRYEKEREKALRTKAQLTRAEYELSRWRNGEHVPHEEQLLMKDIMENSTTSLTDNIPVSNIIPTNTQVSAEPLSNAERVKFEEERSRLYAQLDEKDDEIDRQSQLIEKLKEQMLEQEELITSTRKDYEALQQEMNRIQQENESAKEEVKEVLQALEELAVNYDQKSQEVETKNREFETLNEELSQKLSQLNTAQNELQQMKDQTLHQRKRVTEMLTSLLKDLGEVGHVLGNNSVETKFSAEVSGKIEEEFTVARLFISKMKSEVKALTTRCHQLEAFQADCNKKIEINEKELAEGRLLISQYEAKMRTLQETMKDVDAKKRALEESVDALNEECAKLKAAEEMHIITSKEKEKLKDSAEKMKEALEQQIEKHREAHQKQLSTLRDEIAEKENQINKLRDVNQKLTLAQERLQQEYDKLKSEEQEKSAKLQELMFMNEKREQARQDLKGLEETVLKELQTLHNLRKLFVQDLQSRVKKSAMGEENEEANGTPAQKQKIAFLENNLDQLTKVHKQLVRDNADLRCELPKLEKRLRATMDRVKSLETALKEAKESAMRDRKRYQYEVDRIKEAVRQKNITRRGHMAQIAKPIRAGQPHLVGAGFRTGIIPMLNMANLGRNDNRRVISEKIINEIEITPIKTFEKISNENNFTEKPEEINFIKMSFKLDFHTHILPPEWPDLKQRYGYGGWLRIEHSLRDKQKATLYKDDGQFFRAIESNCWSPEERIEDMNKTGVNVQLLSTVPVMFNYWAKPEDTLDLCRFLNDHLASVVKAYPKRFIGAATVPLQNPELAAEELKRCVGTLGIPSVMIGSHVNQWNLDERKLDPFYKTAEDLSCPVFIHPWDMETGGRMSKYWLPWLVGMPAETTAAICSVIFGGVLERFPNLKLCFSHGAGAFPYTLGRIEHGFQVRPDLCAVENNVPPHQYLPRIYSDALVHSADALDLLLKVLGEDNILLGSDYPFPLGEHVPGKLIEDSSCMSRTTKDKTLGINALKFLGLELKDFIW</sequence>
<dbReference type="GO" id="GO:0007292">
    <property type="term" value="P:female gamete generation"/>
    <property type="evidence" value="ECO:0007669"/>
    <property type="project" value="UniProtKB-ARBA"/>
</dbReference>
<feature type="coiled-coil region" evidence="23">
    <location>
        <begin position="841"/>
        <end position="914"/>
    </location>
</feature>
<evidence type="ECO:0000256" key="2">
    <source>
        <dbReference type="ARBA" id="ARBA00005079"/>
    </source>
</evidence>
<dbReference type="GO" id="GO:1901606">
    <property type="term" value="P:alpha-amino acid catabolic process"/>
    <property type="evidence" value="ECO:0007669"/>
    <property type="project" value="UniProtKB-ARBA"/>
</dbReference>
<dbReference type="Gene3D" id="3.40.850.10">
    <property type="entry name" value="Kinesin motor domain"/>
    <property type="match status" value="1"/>
</dbReference>
<evidence type="ECO:0000259" key="24">
    <source>
        <dbReference type="PROSITE" id="PS50067"/>
    </source>
</evidence>
<dbReference type="GO" id="GO:0005874">
    <property type="term" value="C:microtubule"/>
    <property type="evidence" value="ECO:0007669"/>
    <property type="project" value="UniProtKB-KW"/>
</dbReference>
<comment type="caution">
    <text evidence="25">The sequence shown here is derived from an EMBL/GenBank/DDBJ whole genome shotgun (WGS) entry which is preliminary data.</text>
</comment>
<dbReference type="SUPFAM" id="SSF51556">
    <property type="entry name" value="Metallo-dependent hydrolases"/>
    <property type="match status" value="1"/>
</dbReference>
<evidence type="ECO:0000256" key="6">
    <source>
        <dbReference type="ARBA" id="ARBA00021214"/>
    </source>
</evidence>
<dbReference type="GO" id="GO:0030951">
    <property type="term" value="P:establishment or maintenance of microtubule cytoskeleton polarity"/>
    <property type="evidence" value="ECO:0007669"/>
    <property type="project" value="UniProtKB-ARBA"/>
</dbReference>
<dbReference type="InterPro" id="IPR001752">
    <property type="entry name" value="Kinesin_motor_dom"/>
</dbReference>
<dbReference type="PRINTS" id="PR00380">
    <property type="entry name" value="KINESINHEAVY"/>
</dbReference>
<dbReference type="GO" id="GO:0003777">
    <property type="term" value="F:microtubule motor activity"/>
    <property type="evidence" value="ECO:0007669"/>
    <property type="project" value="InterPro"/>
</dbReference>
<keyword evidence="14 23" id="KW-0175">Coiled coil</keyword>
<evidence type="ECO:0000256" key="15">
    <source>
        <dbReference type="ARBA" id="ARBA00023175"/>
    </source>
</evidence>
<evidence type="ECO:0000256" key="13">
    <source>
        <dbReference type="ARBA" id="ARBA00022840"/>
    </source>
</evidence>
<feature type="binding site" evidence="22">
    <location>
        <begin position="87"/>
        <end position="94"/>
    </location>
    <ligand>
        <name>ATP</name>
        <dbReference type="ChEBI" id="CHEBI:30616"/>
    </ligand>
</feature>
<dbReference type="GO" id="GO:0005524">
    <property type="term" value="F:ATP binding"/>
    <property type="evidence" value="ECO:0007669"/>
    <property type="project" value="UniProtKB-UniRule"/>
</dbReference>
<dbReference type="EC" id="4.1.1.45" evidence="5"/>
<dbReference type="Gene3D" id="1.10.287.1490">
    <property type="match status" value="1"/>
</dbReference>
<dbReference type="CDD" id="cd01369">
    <property type="entry name" value="KISc_KHC_KIF5"/>
    <property type="match status" value="1"/>
</dbReference>
<dbReference type="GO" id="GO:0001760">
    <property type="term" value="F:aminocarboxymuconate-semialdehyde decarboxylase activity"/>
    <property type="evidence" value="ECO:0007669"/>
    <property type="project" value="UniProtKB-EC"/>
</dbReference>
<keyword evidence="16" id="KW-0206">Cytoskeleton</keyword>
<dbReference type="GO" id="GO:0046872">
    <property type="term" value="F:metal ion binding"/>
    <property type="evidence" value="ECO:0007669"/>
    <property type="project" value="UniProtKB-KW"/>
</dbReference>
<comment type="subunit">
    <text evidence="20">Oligomer composed of two heavy chains and two light chains.</text>
</comment>
<dbReference type="InterPro" id="IPR036961">
    <property type="entry name" value="Kinesin_motor_dom_sf"/>
</dbReference>
<dbReference type="GO" id="GO:1904115">
    <property type="term" value="C:axon cytoplasm"/>
    <property type="evidence" value="ECO:0007669"/>
    <property type="project" value="GOC"/>
</dbReference>
<reference evidence="25" key="1">
    <citation type="journal article" date="2020" name="bioRxiv">
        <title>Chromosome-level reference genome of the European wasp spider Argiope bruennichi: a resource for studies on range expansion and evolutionary adaptation.</title>
        <authorList>
            <person name="Sheffer M.M."/>
            <person name="Hoppe A."/>
            <person name="Krehenwinkel H."/>
            <person name="Uhl G."/>
            <person name="Kuss A.W."/>
            <person name="Jensen L."/>
            <person name="Jensen C."/>
            <person name="Gillespie R.G."/>
            <person name="Hoff K.J."/>
            <person name="Prost S."/>
        </authorList>
    </citation>
    <scope>NUCLEOTIDE SEQUENCE</scope>
</reference>
<comment type="similarity">
    <text evidence="22">Belongs to the TRAFAC class myosin-kinesin ATPase superfamily. Kinesin family.</text>
</comment>
<feature type="coiled-coil region" evidence="23">
    <location>
        <begin position="643"/>
        <end position="803"/>
    </location>
</feature>
<comment type="subcellular location">
    <subcellularLocation>
        <location evidence="1">Cytoplasm</location>
        <location evidence="1">Cytoskeleton</location>
    </subcellularLocation>
</comment>
<evidence type="ECO:0000256" key="7">
    <source>
        <dbReference type="ARBA" id="ARBA00022490"/>
    </source>
</evidence>
<evidence type="ECO:0000256" key="21">
    <source>
        <dbReference type="ARBA" id="ARBA00069521"/>
    </source>
</evidence>
<keyword evidence="7" id="KW-0963">Cytoplasm</keyword>
<evidence type="ECO:0000256" key="14">
    <source>
        <dbReference type="ARBA" id="ARBA00023054"/>
    </source>
</evidence>
<organism evidence="25 26">
    <name type="scientific">Argiope bruennichi</name>
    <name type="common">Wasp spider</name>
    <name type="synonym">Aranea bruennichi</name>
    <dbReference type="NCBI Taxonomy" id="94029"/>
    <lineage>
        <taxon>Eukaryota</taxon>
        <taxon>Metazoa</taxon>
        <taxon>Ecdysozoa</taxon>
        <taxon>Arthropoda</taxon>
        <taxon>Chelicerata</taxon>
        <taxon>Arachnida</taxon>
        <taxon>Araneae</taxon>
        <taxon>Araneomorphae</taxon>
        <taxon>Entelegynae</taxon>
        <taxon>Araneoidea</taxon>
        <taxon>Araneidae</taxon>
        <taxon>Argiope</taxon>
    </lineage>
</organism>
<keyword evidence="12" id="KW-0862">Zinc</keyword>
<dbReference type="EMBL" id="JABXBU010001863">
    <property type="protein sequence ID" value="KAF8783192.1"/>
    <property type="molecule type" value="Genomic_DNA"/>
</dbReference>
<dbReference type="InterPro" id="IPR027640">
    <property type="entry name" value="Kinesin-like_fam"/>
</dbReference>
<dbReference type="GO" id="GO:0170033">
    <property type="term" value="P:L-amino acid metabolic process"/>
    <property type="evidence" value="ECO:0007669"/>
    <property type="project" value="UniProtKB-ARBA"/>
</dbReference>
<comment type="similarity">
    <text evidence="3">Belongs to the metallo-dependent hydrolases superfamily. ACMSD family.</text>
</comment>
<dbReference type="PROSITE" id="PS50067">
    <property type="entry name" value="KINESIN_MOTOR_2"/>
    <property type="match status" value="1"/>
</dbReference>
<evidence type="ECO:0000256" key="4">
    <source>
        <dbReference type="ARBA" id="ARBA00011245"/>
    </source>
</evidence>
<dbReference type="InterPro" id="IPR059182">
    <property type="entry name" value="Khc_C"/>
</dbReference>
<evidence type="ECO:0000256" key="18">
    <source>
        <dbReference type="ARBA" id="ARBA00025318"/>
    </source>
</evidence>
<name>A0A8T0F3U6_ARGBR</name>